<feature type="transmembrane region" description="Helical" evidence="1">
    <location>
        <begin position="68"/>
        <end position="85"/>
    </location>
</feature>
<reference evidence="2 3" key="1">
    <citation type="submission" date="2022-10" db="EMBL/GenBank/DDBJ databases">
        <title>Comparative genomic analysis of Cohnella hashimotonis sp. nov., isolated from the International Space Station.</title>
        <authorList>
            <person name="Simpson A."/>
            <person name="Venkateswaran K."/>
        </authorList>
    </citation>
    <scope>NUCLEOTIDE SEQUENCE [LARGE SCALE GENOMIC DNA]</scope>
    <source>
        <strain evidence="2 3">DSM 18997</strain>
    </source>
</reference>
<feature type="transmembrane region" description="Helical" evidence="1">
    <location>
        <begin position="6"/>
        <end position="25"/>
    </location>
</feature>
<sequence>MIVFYYLLAVNLIAFLIMGYDKTKAMHKERRVPEKRLFLIATIGGALGMLLGMRFFRHKTKHRSFTAGIPALLVLNAVLVMVWFGR</sequence>
<keyword evidence="1" id="KW-1133">Transmembrane helix</keyword>
<accession>A0A9X4KHE1</accession>
<evidence type="ECO:0000313" key="2">
    <source>
        <dbReference type="EMBL" id="MDG0792025.1"/>
    </source>
</evidence>
<feature type="transmembrane region" description="Helical" evidence="1">
    <location>
        <begin position="37"/>
        <end position="56"/>
    </location>
</feature>
<dbReference type="InterPro" id="IPR010718">
    <property type="entry name" value="DUF1294"/>
</dbReference>
<comment type="caution">
    <text evidence="2">The sequence shown here is derived from an EMBL/GenBank/DDBJ whole genome shotgun (WGS) entry which is preliminary data.</text>
</comment>
<name>A0A9X4KHE1_9BACL</name>
<proteinExistence type="predicted"/>
<protein>
    <submittedName>
        <fullName evidence="2">DUF1294 domain-containing protein</fullName>
    </submittedName>
</protein>
<evidence type="ECO:0000313" key="3">
    <source>
        <dbReference type="Proteomes" id="UP001153387"/>
    </source>
</evidence>
<evidence type="ECO:0000256" key="1">
    <source>
        <dbReference type="SAM" id="Phobius"/>
    </source>
</evidence>
<dbReference type="Proteomes" id="UP001153387">
    <property type="component" value="Unassembled WGS sequence"/>
</dbReference>
<keyword evidence="1" id="KW-0472">Membrane</keyword>
<organism evidence="2 3">
    <name type="scientific">Cohnella ginsengisoli</name>
    <dbReference type="NCBI Taxonomy" id="425004"/>
    <lineage>
        <taxon>Bacteria</taxon>
        <taxon>Bacillati</taxon>
        <taxon>Bacillota</taxon>
        <taxon>Bacilli</taxon>
        <taxon>Bacillales</taxon>
        <taxon>Paenibacillaceae</taxon>
        <taxon>Cohnella</taxon>
    </lineage>
</organism>
<gene>
    <name evidence="2" type="ORF">OMP38_15020</name>
</gene>
<dbReference type="AlphaFoldDB" id="A0A9X4KHE1"/>
<dbReference type="EMBL" id="JAPDHZ010000003">
    <property type="protein sequence ID" value="MDG0792025.1"/>
    <property type="molecule type" value="Genomic_DNA"/>
</dbReference>
<keyword evidence="3" id="KW-1185">Reference proteome</keyword>
<dbReference type="RefSeq" id="WP_277565854.1">
    <property type="nucleotide sequence ID" value="NZ_JAPDHZ010000003.1"/>
</dbReference>
<keyword evidence="1" id="KW-0812">Transmembrane</keyword>
<dbReference type="Pfam" id="PF06961">
    <property type="entry name" value="DUF1294"/>
    <property type="match status" value="1"/>
</dbReference>